<feature type="compositionally biased region" description="Low complexity" evidence="5">
    <location>
        <begin position="160"/>
        <end position="172"/>
    </location>
</feature>
<dbReference type="PANTHER" id="PTHR23130:SF167">
    <property type="entry name" value="CYTOCHROME B561 AND DOMON DOMAIN-CONTAINING PROTEIN"/>
    <property type="match status" value="1"/>
</dbReference>
<feature type="chain" id="PRO_5029746792" description="DOMON domain-containing protein" evidence="6">
    <location>
        <begin position="25"/>
        <end position="188"/>
    </location>
</feature>
<protein>
    <recommendedName>
        <fullName evidence="7">DOMON domain-containing protein</fullName>
    </recommendedName>
</protein>
<dbReference type="Pfam" id="PF04526">
    <property type="entry name" value="DUF568"/>
    <property type="match status" value="1"/>
</dbReference>
<dbReference type="InterPro" id="IPR045265">
    <property type="entry name" value="AIR12_DOMON"/>
</dbReference>
<accession>A0A7I8IYG5</accession>
<proteinExistence type="predicted"/>
<dbReference type="EMBL" id="CACRZD030000007">
    <property type="protein sequence ID" value="CAA6662908.1"/>
    <property type="molecule type" value="Genomic_DNA"/>
</dbReference>
<dbReference type="PANTHER" id="PTHR23130">
    <property type="entry name" value="CYTOCHROME B561 AND DOMON DOMAIN-CONTAINING PROTEIN"/>
    <property type="match status" value="1"/>
</dbReference>
<evidence type="ECO:0000259" key="7">
    <source>
        <dbReference type="PROSITE" id="PS50836"/>
    </source>
</evidence>
<feature type="domain" description="DOMON" evidence="7">
    <location>
        <begin position="47"/>
        <end position="173"/>
    </location>
</feature>
<dbReference type="GO" id="GO:0016020">
    <property type="term" value="C:membrane"/>
    <property type="evidence" value="ECO:0007669"/>
    <property type="project" value="UniProtKB-SubCell"/>
</dbReference>
<evidence type="ECO:0000256" key="2">
    <source>
        <dbReference type="ARBA" id="ARBA00022448"/>
    </source>
</evidence>
<evidence type="ECO:0000256" key="1">
    <source>
        <dbReference type="ARBA" id="ARBA00004370"/>
    </source>
</evidence>
<dbReference type="PROSITE" id="PS51257">
    <property type="entry name" value="PROKAR_LIPOPROTEIN"/>
    <property type="match status" value="1"/>
</dbReference>
<dbReference type="EMBL" id="LR743594">
    <property type="protein sequence ID" value="CAA2623359.1"/>
    <property type="molecule type" value="Genomic_DNA"/>
</dbReference>
<evidence type="ECO:0000256" key="3">
    <source>
        <dbReference type="ARBA" id="ARBA00022729"/>
    </source>
</evidence>
<feature type="region of interest" description="Disordered" evidence="5">
    <location>
        <begin position="148"/>
        <end position="188"/>
    </location>
</feature>
<sequence>MATMRSLLVFLAVAAAALVLPSSAQSCSSLTLSNSRNYLLCNSLSRLSSSLHWTYHASNGTVDIAYRATQSTPGWIAWGINPTTTRMVNTQALVAFLRPSMQSGNLSFAVSGVTATNSDGVMTIYATITLPNNSTQVNHVWQASTSFNDDVPASTPPPAITSSRTAPSTSSPASPPLPLPTTSPAGET</sequence>
<evidence type="ECO:0000256" key="6">
    <source>
        <dbReference type="SAM" id="SignalP"/>
    </source>
</evidence>
<evidence type="ECO:0000256" key="4">
    <source>
        <dbReference type="ARBA" id="ARBA00023136"/>
    </source>
</evidence>
<keyword evidence="2" id="KW-0813">Transport</keyword>
<gene>
    <name evidence="8" type="ORF">SI7747_07009293</name>
</gene>
<dbReference type="AlphaFoldDB" id="A0A7I8IYG5"/>
<dbReference type="PROSITE" id="PS50836">
    <property type="entry name" value="DOMON"/>
    <property type="match status" value="1"/>
</dbReference>
<evidence type="ECO:0000313" key="9">
    <source>
        <dbReference type="Proteomes" id="UP001189122"/>
    </source>
</evidence>
<dbReference type="InterPro" id="IPR005018">
    <property type="entry name" value="DOMON_domain"/>
</dbReference>
<reference evidence="8 9" key="1">
    <citation type="submission" date="2019-12" db="EMBL/GenBank/DDBJ databases">
        <authorList>
            <person name="Scholz U."/>
            <person name="Mascher M."/>
            <person name="Fiebig A."/>
        </authorList>
    </citation>
    <scope>NUCLEOTIDE SEQUENCE</scope>
</reference>
<feature type="signal peptide" evidence="6">
    <location>
        <begin position="1"/>
        <end position="24"/>
    </location>
</feature>
<comment type="subcellular location">
    <subcellularLocation>
        <location evidence="1">Membrane</location>
    </subcellularLocation>
</comment>
<organism evidence="8">
    <name type="scientific">Spirodela intermedia</name>
    <name type="common">Intermediate duckweed</name>
    <dbReference type="NCBI Taxonomy" id="51605"/>
    <lineage>
        <taxon>Eukaryota</taxon>
        <taxon>Viridiplantae</taxon>
        <taxon>Streptophyta</taxon>
        <taxon>Embryophyta</taxon>
        <taxon>Tracheophyta</taxon>
        <taxon>Spermatophyta</taxon>
        <taxon>Magnoliopsida</taxon>
        <taxon>Liliopsida</taxon>
        <taxon>Araceae</taxon>
        <taxon>Lemnoideae</taxon>
        <taxon>Spirodela</taxon>
    </lineage>
</organism>
<evidence type="ECO:0000256" key="5">
    <source>
        <dbReference type="SAM" id="MobiDB-lite"/>
    </source>
</evidence>
<name>A0A7I8IYG5_SPIIN</name>
<dbReference type="Proteomes" id="UP001189122">
    <property type="component" value="Unassembled WGS sequence"/>
</dbReference>
<keyword evidence="4" id="KW-0472">Membrane</keyword>
<keyword evidence="3 6" id="KW-0732">Signal</keyword>
<evidence type="ECO:0000313" key="8">
    <source>
        <dbReference type="EMBL" id="CAA2623359.1"/>
    </source>
</evidence>
<keyword evidence="9" id="KW-1185">Reference proteome</keyword>